<dbReference type="SUPFAM" id="SSF56112">
    <property type="entry name" value="Protein kinase-like (PK-like)"/>
    <property type="match status" value="1"/>
</dbReference>
<dbReference type="Gene3D" id="3.30.200.20">
    <property type="entry name" value="Phosphorylase Kinase, domain 1"/>
    <property type="match status" value="1"/>
</dbReference>
<evidence type="ECO:0000313" key="4">
    <source>
        <dbReference type="Proteomes" id="UP000777935"/>
    </source>
</evidence>
<evidence type="ECO:0000259" key="2">
    <source>
        <dbReference type="Pfam" id="PF01636"/>
    </source>
</evidence>
<dbReference type="Gene3D" id="3.90.1200.10">
    <property type="match status" value="1"/>
</dbReference>
<name>A0ABX2IS57_9RHOB</name>
<keyword evidence="4" id="KW-1185">Reference proteome</keyword>
<comment type="caution">
    <text evidence="3">The sequence shown here is derived from an EMBL/GenBank/DDBJ whole genome shotgun (WGS) entry which is preliminary data.</text>
</comment>
<dbReference type="InterPro" id="IPR050249">
    <property type="entry name" value="Pseudomonas-type_ThrB"/>
</dbReference>
<dbReference type="InterPro" id="IPR002575">
    <property type="entry name" value="Aminoglycoside_PTrfase"/>
</dbReference>
<dbReference type="PANTHER" id="PTHR21064:SF6">
    <property type="entry name" value="AMINOGLYCOSIDE PHOSPHOTRANSFERASE DOMAIN-CONTAINING PROTEIN"/>
    <property type="match status" value="1"/>
</dbReference>
<evidence type="ECO:0000313" key="3">
    <source>
        <dbReference type="EMBL" id="NSX54851.1"/>
    </source>
</evidence>
<reference evidence="3 4" key="1">
    <citation type="submission" date="2020-06" db="EMBL/GenBank/DDBJ databases">
        <title>Sulfitobacter algicola sp. nov., isolated from green algae.</title>
        <authorList>
            <person name="Wang C."/>
        </authorList>
    </citation>
    <scope>NUCLEOTIDE SEQUENCE [LARGE SCALE GENOMIC DNA]</scope>
    <source>
        <strain evidence="3 4">1151</strain>
    </source>
</reference>
<dbReference type="InterPro" id="IPR011009">
    <property type="entry name" value="Kinase-like_dom_sf"/>
</dbReference>
<dbReference type="Pfam" id="PF01636">
    <property type="entry name" value="APH"/>
    <property type="match status" value="1"/>
</dbReference>
<organism evidence="3 4">
    <name type="scientific">Parasulfitobacter algicola</name>
    <dbReference type="NCBI Taxonomy" id="2614809"/>
    <lineage>
        <taxon>Bacteria</taxon>
        <taxon>Pseudomonadati</taxon>
        <taxon>Pseudomonadota</taxon>
        <taxon>Alphaproteobacteria</taxon>
        <taxon>Rhodobacterales</taxon>
        <taxon>Roseobacteraceae</taxon>
        <taxon>Parasulfitobacter</taxon>
    </lineage>
</organism>
<dbReference type="PANTHER" id="PTHR21064">
    <property type="entry name" value="AMINOGLYCOSIDE PHOSPHOTRANSFERASE DOMAIN-CONTAINING PROTEIN-RELATED"/>
    <property type="match status" value="1"/>
</dbReference>
<feature type="domain" description="Aminoglycoside phosphotransferase" evidence="2">
    <location>
        <begin position="24"/>
        <end position="257"/>
    </location>
</feature>
<comment type="similarity">
    <text evidence="1">Belongs to the pseudomonas-type ThrB family.</text>
</comment>
<dbReference type="Proteomes" id="UP000777935">
    <property type="component" value="Unassembled WGS sequence"/>
</dbReference>
<gene>
    <name evidence="3" type="ORF">HRQ87_08570</name>
</gene>
<protein>
    <submittedName>
        <fullName evidence="3">Phosphotransferase</fullName>
    </submittedName>
</protein>
<proteinExistence type="inferred from homology"/>
<evidence type="ECO:0000256" key="1">
    <source>
        <dbReference type="ARBA" id="ARBA00038240"/>
    </source>
</evidence>
<accession>A0ABX2IS57</accession>
<sequence>MKDLIQEAAQAWGGFQSAPKLVAQRENAVFDVSLSDGRRCALRVHRIGYQSAAAVEAELHWTESLTANGFRCPRPVQTPQGTFLHQTQSGQVLSMVSWIDASTLFDIQNKNVLIQNFYNLGNMLADLHQISDTSAKLDPTVRPAWDCKGLTGPDPLWGRYWENPALQLAEATVLREKRDLARTWLKQLDYPDIGAIHADALGENVLVDDAGLWLIDFDDAGIGYRLYDLGVALVQYWNDPDLSNLINALCAGYADCKGIGIARLLDQVPRFMALRALASAGWIMSRASADDPRQAYYLGRALHCAKYLNDDV</sequence>
<dbReference type="RefSeq" id="WP_174137317.1">
    <property type="nucleotide sequence ID" value="NZ_JABUFE010000004.1"/>
</dbReference>
<dbReference type="EMBL" id="JABUFE010000004">
    <property type="protein sequence ID" value="NSX54851.1"/>
    <property type="molecule type" value="Genomic_DNA"/>
</dbReference>